<dbReference type="RefSeq" id="WP_179590427.1">
    <property type="nucleotide sequence ID" value="NZ_JACBYR010000003.1"/>
</dbReference>
<dbReference type="Gene3D" id="2.60.40.2030">
    <property type="match status" value="1"/>
</dbReference>
<dbReference type="PANTHER" id="PTHR35812">
    <property type="entry name" value="LIPOPROTEIN"/>
    <property type="match status" value="1"/>
</dbReference>
<dbReference type="EMBL" id="JACBYR010000003">
    <property type="protein sequence ID" value="NYE85909.1"/>
    <property type="molecule type" value="Genomic_DNA"/>
</dbReference>
<feature type="chain" id="PRO_5030614752" description="Lcl C-terminal domain-containing protein" evidence="1">
    <location>
        <begin position="37"/>
        <end position="531"/>
    </location>
</feature>
<feature type="signal peptide" evidence="1">
    <location>
        <begin position="1"/>
        <end position="36"/>
    </location>
</feature>
<dbReference type="Pfam" id="PF07603">
    <property type="entry name" value="Lcl_C"/>
    <property type="match status" value="2"/>
</dbReference>
<protein>
    <recommendedName>
        <fullName evidence="2">Lcl C-terminal domain-containing protein</fullName>
    </recommendedName>
</protein>
<evidence type="ECO:0000256" key="1">
    <source>
        <dbReference type="SAM" id="SignalP"/>
    </source>
</evidence>
<dbReference type="InterPro" id="IPR011460">
    <property type="entry name" value="Lcl_C"/>
</dbReference>
<evidence type="ECO:0000313" key="3">
    <source>
        <dbReference type="EMBL" id="NYE85909.1"/>
    </source>
</evidence>
<evidence type="ECO:0000313" key="4">
    <source>
        <dbReference type="Proteomes" id="UP000542125"/>
    </source>
</evidence>
<feature type="domain" description="Lcl C-terminal" evidence="2">
    <location>
        <begin position="242"/>
        <end position="367"/>
    </location>
</feature>
<keyword evidence="1" id="KW-0732">Signal</keyword>
<keyword evidence="4" id="KW-1185">Reference proteome</keyword>
<gene>
    <name evidence="3" type="ORF">FHW18_005228</name>
</gene>
<comment type="caution">
    <text evidence="3">The sequence shown here is derived from an EMBL/GenBank/DDBJ whole genome shotgun (WGS) entry which is preliminary data.</text>
</comment>
<accession>A0A7Y9J122</accession>
<evidence type="ECO:0000259" key="2">
    <source>
        <dbReference type="Pfam" id="PF07603"/>
    </source>
</evidence>
<dbReference type="Proteomes" id="UP000542125">
    <property type="component" value="Unassembled WGS sequence"/>
</dbReference>
<proteinExistence type="predicted"/>
<name>A0A7Y9J122_9BURK</name>
<feature type="domain" description="Lcl C-terminal" evidence="2">
    <location>
        <begin position="399"/>
        <end position="528"/>
    </location>
</feature>
<reference evidence="3 4" key="1">
    <citation type="submission" date="2020-07" db="EMBL/GenBank/DDBJ databases">
        <title>Genomic Encyclopedia of Type Strains, Phase IV (KMG-V): Genome sequencing to study the core and pangenomes of soil and plant-associated prokaryotes.</title>
        <authorList>
            <person name="Whitman W."/>
        </authorList>
    </citation>
    <scope>NUCLEOTIDE SEQUENCE [LARGE SCALE GENOMIC DNA]</scope>
    <source>
        <strain evidence="3 4">SAS40</strain>
    </source>
</reference>
<dbReference type="AlphaFoldDB" id="A0A7Y9J122"/>
<dbReference type="InterPro" id="IPR038081">
    <property type="entry name" value="CalX-like_sf"/>
</dbReference>
<dbReference type="SUPFAM" id="SSF141072">
    <property type="entry name" value="CalX-like"/>
    <property type="match status" value="1"/>
</dbReference>
<organism evidence="3 4">
    <name type="scientific">Pigmentiphaga litoralis</name>
    <dbReference type="NCBI Taxonomy" id="516702"/>
    <lineage>
        <taxon>Bacteria</taxon>
        <taxon>Pseudomonadati</taxon>
        <taxon>Pseudomonadota</taxon>
        <taxon>Betaproteobacteria</taxon>
        <taxon>Burkholderiales</taxon>
        <taxon>Alcaligenaceae</taxon>
        <taxon>Pigmentiphaga</taxon>
    </lineage>
</organism>
<dbReference type="PANTHER" id="PTHR35812:SF1">
    <property type="entry name" value="LIPOPROTEIN"/>
    <property type="match status" value="1"/>
</dbReference>
<sequence>MRLSSPDLTMLSPSRARAARVLPASLLALATLGTLAACGGGGGESEPAPPVVTVSSAPVLEADGRIVFSVRLNEPSPKGVTLTYATADLATTLAAKAIAGYARGGAACGAGIDYVTSTGAVGFAPGASTGSITITTCNDSAFQANKRFNLTVSGGAAPVVAVATLVNDDTGGLNDTGITACVDAAGAATACPAAGLLGQDAQTGRDAIAVTNAAADGLAGFSYAKIGAAGEPLAATATAWSCVRDAVTGMLWQVEQSAPVAIPFSGVQARVDAANAARLCGVATWRVPDVAELSSLVNSGKTTGVAIDSSWFADTAAFGNQAASLYWSATTFPSDAQTAWVVDFSIGTIGVKNKAAGSGNNLALRLVSGAATTASSATPCTPGSATNAATDRFTDNGDGTITDKTTQLMWMQCSLGQSGAACATGASTAVSWASALGTAATVNANPSGLGKGYSDWRLPNRNELGSIVDRACSAPAINRAYFPGTGNASYWSSSPSQILTKAAWQLNFVDGDAAPGDTSGSRLVRMVRAGN</sequence>